<keyword evidence="3 5" id="KW-0067">ATP-binding</keyword>
<dbReference type="CDD" id="cd03214">
    <property type="entry name" value="ABC_Iron-Siderophores_B12_Hemin"/>
    <property type="match status" value="1"/>
</dbReference>
<feature type="domain" description="ABC transporter" evidence="4">
    <location>
        <begin position="2"/>
        <end position="238"/>
    </location>
</feature>
<evidence type="ECO:0000256" key="3">
    <source>
        <dbReference type="ARBA" id="ARBA00022840"/>
    </source>
</evidence>
<evidence type="ECO:0000259" key="4">
    <source>
        <dbReference type="PROSITE" id="PS50893"/>
    </source>
</evidence>
<dbReference type="SUPFAM" id="SSF52540">
    <property type="entry name" value="P-loop containing nucleoside triphosphate hydrolases"/>
    <property type="match status" value="1"/>
</dbReference>
<gene>
    <name evidence="5" type="ORF">PIG85_08645</name>
</gene>
<dbReference type="EMBL" id="CP116394">
    <property type="protein sequence ID" value="WCE45705.1"/>
    <property type="molecule type" value="Genomic_DNA"/>
</dbReference>
<dbReference type="GO" id="GO:0005524">
    <property type="term" value="F:ATP binding"/>
    <property type="evidence" value="ECO:0007669"/>
    <property type="project" value="UniProtKB-KW"/>
</dbReference>
<dbReference type="GO" id="GO:0016887">
    <property type="term" value="F:ATP hydrolysis activity"/>
    <property type="evidence" value="ECO:0007669"/>
    <property type="project" value="InterPro"/>
</dbReference>
<dbReference type="SMART" id="SM00382">
    <property type="entry name" value="AAA"/>
    <property type="match status" value="1"/>
</dbReference>
<accession>A0AB38XMY1</accession>
<dbReference type="InterPro" id="IPR050153">
    <property type="entry name" value="Metal_Ion_Import_ABC"/>
</dbReference>
<dbReference type="Pfam" id="PF00005">
    <property type="entry name" value="ABC_tran"/>
    <property type="match status" value="1"/>
</dbReference>
<dbReference type="InterPro" id="IPR003593">
    <property type="entry name" value="AAA+_ATPase"/>
</dbReference>
<evidence type="ECO:0000313" key="6">
    <source>
        <dbReference type="Proteomes" id="UP001211044"/>
    </source>
</evidence>
<evidence type="ECO:0000256" key="1">
    <source>
        <dbReference type="ARBA" id="ARBA00022448"/>
    </source>
</evidence>
<dbReference type="PANTHER" id="PTHR42734">
    <property type="entry name" value="METAL TRANSPORT SYSTEM ATP-BINDING PROTEIN TM_0124-RELATED"/>
    <property type="match status" value="1"/>
</dbReference>
<keyword evidence="2" id="KW-0547">Nucleotide-binding</keyword>
<evidence type="ECO:0000313" key="5">
    <source>
        <dbReference type="EMBL" id="WCE45705.1"/>
    </source>
</evidence>
<dbReference type="InterPro" id="IPR027417">
    <property type="entry name" value="P-loop_NTPase"/>
</dbReference>
<dbReference type="FunFam" id="3.40.50.300:FF:000134">
    <property type="entry name" value="Iron-enterobactin ABC transporter ATP-binding protein"/>
    <property type="match status" value="1"/>
</dbReference>
<name>A0AB38XMY1_9ACTO</name>
<dbReference type="InterPro" id="IPR003439">
    <property type="entry name" value="ABC_transporter-like_ATP-bd"/>
</dbReference>
<evidence type="ECO:0000256" key="2">
    <source>
        <dbReference type="ARBA" id="ARBA00022741"/>
    </source>
</evidence>
<protein>
    <submittedName>
        <fullName evidence="5">ABC transporter ATP-binding protein</fullName>
    </submittedName>
</protein>
<dbReference type="Gene3D" id="3.40.50.300">
    <property type="entry name" value="P-loop containing nucleotide triphosphate hydrolases"/>
    <property type="match status" value="1"/>
</dbReference>
<organism evidence="5 6">
    <name type="scientific">Winkia neuii subsp. anitrata</name>
    <dbReference type="NCBI Taxonomy" id="29318"/>
    <lineage>
        <taxon>Bacteria</taxon>
        <taxon>Bacillati</taxon>
        <taxon>Actinomycetota</taxon>
        <taxon>Actinomycetes</taxon>
        <taxon>Actinomycetales</taxon>
        <taxon>Actinomycetaceae</taxon>
        <taxon>Winkia</taxon>
    </lineage>
</organism>
<dbReference type="RefSeq" id="WP_048706762.1">
    <property type="nucleotide sequence ID" value="NZ_CP116394.1"/>
</dbReference>
<keyword evidence="1" id="KW-0813">Transport</keyword>
<dbReference type="KEGG" id="wne:PIG85_08645"/>
<sequence>MIEVAHLDFSYGSHQVLHDVSFRIEAGQILSLLGPNGIGKSTLLELLVGSLKPARGKVLLQGKEASALTPKQIAHRVAYVPQQLRAAFNFSVLEVVTMARTGRKGYFASPSKADREVAQQCLQTMGITHLADKGYSQISGGERQLCSLAGALAQDTEVIVLDEPTSHLDPARAHMLLKQLRELNHHLGKTIVLTTHDPNHAFYLGGSVLALACGQVAAFGPVAEVATEKCLASLYGCPFTLAQVAGRTVAVIAD</sequence>
<dbReference type="PANTHER" id="PTHR42734:SF19">
    <property type="entry name" value="IRON COMPOUNDS ABC TRANSPORTER, ATP-BINDING PROTEIN"/>
    <property type="match status" value="1"/>
</dbReference>
<proteinExistence type="predicted"/>
<dbReference type="AlphaFoldDB" id="A0AB38XMY1"/>
<reference evidence="5" key="1">
    <citation type="submission" date="2023-01" db="EMBL/GenBank/DDBJ databases">
        <title>Comparative Genomic Analysis of the Clinically-Derived Winkia Strain NY0527 Provides Evidence into the Taxonomic Reassignment of Winkia neuii and Characterizes Their Virulence Traits.</title>
        <authorList>
            <person name="Cai X."/>
            <person name="Peng Y."/>
            <person name="Li M."/>
            <person name="Qiu Y."/>
            <person name="Wang Y."/>
            <person name="Xu L."/>
            <person name="Hou Q."/>
        </authorList>
    </citation>
    <scope>NUCLEOTIDE SEQUENCE</scope>
    <source>
        <strain evidence="5">NY0527</strain>
    </source>
</reference>
<dbReference type="Proteomes" id="UP001211044">
    <property type="component" value="Chromosome"/>
</dbReference>
<dbReference type="PROSITE" id="PS50893">
    <property type="entry name" value="ABC_TRANSPORTER_2"/>
    <property type="match status" value="1"/>
</dbReference>